<feature type="chain" id="PRO_5015733693" description="Lcl C-terminal domain-containing protein" evidence="1">
    <location>
        <begin position="22"/>
        <end position="145"/>
    </location>
</feature>
<dbReference type="Pfam" id="PF07603">
    <property type="entry name" value="Lcl_C"/>
    <property type="match status" value="1"/>
</dbReference>
<evidence type="ECO:0000313" key="4">
    <source>
        <dbReference type="Proteomes" id="UP000245468"/>
    </source>
</evidence>
<name>A0A2S2DXI0_9BACT</name>
<dbReference type="EMBL" id="CP029346">
    <property type="protein sequence ID" value="AWL10111.1"/>
    <property type="molecule type" value="Genomic_DNA"/>
</dbReference>
<dbReference type="RefSeq" id="WP_109324094.1">
    <property type="nucleotide sequence ID" value="NZ_CP029346.1"/>
</dbReference>
<evidence type="ECO:0000313" key="3">
    <source>
        <dbReference type="EMBL" id="AWL10111.1"/>
    </source>
</evidence>
<feature type="signal peptide" evidence="1">
    <location>
        <begin position="1"/>
        <end position="21"/>
    </location>
</feature>
<reference evidence="4" key="1">
    <citation type="submission" date="2018-05" db="EMBL/GenBank/DDBJ databases">
        <title>Pseudarcicella sp. HME7025 Genome sequencing and assembly.</title>
        <authorList>
            <person name="Kim H."/>
            <person name="Kang H."/>
            <person name="Joh K."/>
        </authorList>
    </citation>
    <scope>NUCLEOTIDE SEQUENCE [LARGE SCALE GENOMIC DNA]</scope>
    <source>
        <strain evidence="4">HME7025</strain>
    </source>
</reference>
<dbReference type="OrthoDB" id="9765957at2"/>
<protein>
    <recommendedName>
        <fullName evidence="2">Lcl C-terminal domain-containing protein</fullName>
    </recommendedName>
</protein>
<keyword evidence="4" id="KW-1185">Reference proteome</keyword>
<dbReference type="KEGG" id="psez:HME7025_02264"/>
<feature type="domain" description="Lcl C-terminal" evidence="2">
    <location>
        <begin position="54"/>
        <end position="143"/>
    </location>
</feature>
<evidence type="ECO:0000256" key="1">
    <source>
        <dbReference type="SAM" id="SignalP"/>
    </source>
</evidence>
<gene>
    <name evidence="3" type="ORF">HME7025_02264</name>
</gene>
<organism evidence="3 4">
    <name type="scientific">Aquirufa nivalisilvae</name>
    <dbReference type="NCBI Taxonomy" id="2516557"/>
    <lineage>
        <taxon>Bacteria</taxon>
        <taxon>Pseudomonadati</taxon>
        <taxon>Bacteroidota</taxon>
        <taxon>Cytophagia</taxon>
        <taxon>Cytophagales</taxon>
        <taxon>Flectobacillaceae</taxon>
        <taxon>Aquirufa</taxon>
    </lineage>
</organism>
<dbReference type="AlphaFoldDB" id="A0A2S2DXI0"/>
<keyword evidence="1" id="KW-0732">Signal</keyword>
<evidence type="ECO:0000259" key="2">
    <source>
        <dbReference type="Pfam" id="PF07603"/>
    </source>
</evidence>
<proteinExistence type="predicted"/>
<sequence>MLVKFFTILLFVFSGAFFSLAQRANVKAPQEKLGGYVIFEKDNHGLIATTKDIGQFDYPNALIACENLSLNGFDDWRLPTQEEFELIHQKLNLKKMKSNNVFKSAWYWTSTEIDQEHAVTHNLNTGMQTNYFKRLNMRVLAVRSF</sequence>
<dbReference type="Proteomes" id="UP000245468">
    <property type="component" value="Chromosome"/>
</dbReference>
<accession>A0A2S2DXI0</accession>
<dbReference type="InterPro" id="IPR011460">
    <property type="entry name" value="Lcl_C"/>
</dbReference>